<dbReference type="PIRSF" id="PIRSF005690">
    <property type="entry name" value="GerBA"/>
    <property type="match status" value="1"/>
</dbReference>
<dbReference type="RefSeq" id="WP_066203717.1">
    <property type="nucleotide sequence ID" value="NZ_CBCSAS010000010.1"/>
</dbReference>
<proteinExistence type="inferred from homology"/>
<dbReference type="PANTHER" id="PTHR22550">
    <property type="entry name" value="SPORE GERMINATION PROTEIN"/>
    <property type="match status" value="1"/>
</dbReference>
<feature type="transmembrane region" description="Helical" evidence="3">
    <location>
        <begin position="363"/>
        <end position="383"/>
    </location>
</feature>
<reference evidence="4 5" key="1">
    <citation type="submission" date="2015-09" db="EMBL/GenBank/DDBJ databases">
        <title>Draft genome sequence of Hydrogenibacillus schlegelii DSM 2000.</title>
        <authorList>
            <person name="Hemp J."/>
        </authorList>
    </citation>
    <scope>NUCLEOTIDE SEQUENCE [LARGE SCALE GENOMIC DNA]</scope>
    <source>
        <strain evidence="4 5">MA 48</strain>
    </source>
</reference>
<keyword evidence="3" id="KW-0812">Transmembrane</keyword>
<dbReference type="InterPro" id="IPR050768">
    <property type="entry name" value="UPF0353/GerABKA_families"/>
</dbReference>
<keyword evidence="3" id="KW-1133">Transmembrane helix</keyword>
<protein>
    <submittedName>
        <fullName evidence="4">Stage V sporulation protein AF</fullName>
    </submittedName>
</protein>
<dbReference type="GO" id="GO:0016020">
    <property type="term" value="C:membrane"/>
    <property type="evidence" value="ECO:0007669"/>
    <property type="project" value="InterPro"/>
</dbReference>
<dbReference type="GO" id="GO:0009847">
    <property type="term" value="P:spore germination"/>
    <property type="evidence" value="ECO:0007669"/>
    <property type="project" value="InterPro"/>
</dbReference>
<comment type="similarity">
    <text evidence="1">Belongs to the GerABKA family.</text>
</comment>
<feature type="transmembrane region" description="Helical" evidence="3">
    <location>
        <begin position="418"/>
        <end position="445"/>
    </location>
</feature>
<dbReference type="AlphaFoldDB" id="A0A179IP10"/>
<feature type="transmembrane region" description="Helical" evidence="3">
    <location>
        <begin position="295"/>
        <end position="314"/>
    </location>
</feature>
<feature type="transmembrane region" description="Helical" evidence="3">
    <location>
        <begin position="389"/>
        <end position="406"/>
    </location>
</feature>
<dbReference type="Pfam" id="PF03323">
    <property type="entry name" value="GerA"/>
    <property type="match status" value="1"/>
</dbReference>
<keyword evidence="5" id="KW-1185">Reference proteome</keyword>
<dbReference type="OrthoDB" id="9772630at2"/>
<gene>
    <name evidence="4" type="ORF">SA87_04735</name>
</gene>
<evidence type="ECO:0000313" key="4">
    <source>
        <dbReference type="EMBL" id="OAR03204.1"/>
    </source>
</evidence>
<dbReference type="PANTHER" id="PTHR22550:SF9">
    <property type="entry name" value="STAGE V SPORULATION PROTEIN AF"/>
    <property type="match status" value="1"/>
</dbReference>
<accession>A0A179IP10</accession>
<evidence type="ECO:0000256" key="3">
    <source>
        <dbReference type="SAM" id="Phobius"/>
    </source>
</evidence>
<evidence type="ECO:0000313" key="5">
    <source>
        <dbReference type="Proteomes" id="UP000243024"/>
    </source>
</evidence>
<dbReference type="STRING" id="1484.SA87_04735"/>
<dbReference type="Proteomes" id="UP000243024">
    <property type="component" value="Unassembled WGS sequence"/>
</dbReference>
<dbReference type="InterPro" id="IPR004995">
    <property type="entry name" value="Spore_Ger"/>
</dbReference>
<evidence type="ECO:0000256" key="1">
    <source>
        <dbReference type="ARBA" id="ARBA00005278"/>
    </source>
</evidence>
<keyword evidence="2 3" id="KW-0472">Membrane</keyword>
<sequence>MAVAAPNDSLHVPVRRSIEENVAIVKDRAGVGTSFDVGVREILVGKTRVAIFYSNGLVDAGMFVHVLRSLAEIRPDDGEDVFRLILARYATHVQVETRRTIDEAIDLLLSGLFVLFVDGHAEAIVLDGRMYPNRSPEEPDTERVVRGARDGFTESIITNAGLIRRRLRDERLRLELTHIGERSKTDVVLAYIRDIADPGLVQLIRERLQAIEIDGLPMTDKSLQELLIGQTWNPYPLVRYTERPDVAVQHLLEGHVLLIVDTSPSVMILPTTFFHHVQHAEEYRQTPVTGAYLRWVRLLGILASIFLLPLWVLYTLQPELLPDWLRFLGPKKPGKVPLLLQVLAAEFGLDLMRMAAVHTPSPLATAMGVIAAVLVGDVAVKVGLLTPEVLLYLAFAAIGLFATPSYELSLANRLARLWLILAVFFFGIPGFVLAATLLVIALVFTRSLDTPYFWPLIPFNGPALWHVLVRTAVPQTIRRPSVIHTQNTIKN</sequence>
<comment type="caution">
    <text evidence="4">The sequence shown here is derived from an EMBL/GenBank/DDBJ whole genome shotgun (WGS) entry which is preliminary data.</text>
</comment>
<organism evidence="4 5">
    <name type="scientific">Hydrogenibacillus schlegelii</name>
    <name type="common">Bacillus schlegelii</name>
    <dbReference type="NCBI Taxonomy" id="1484"/>
    <lineage>
        <taxon>Bacteria</taxon>
        <taxon>Bacillati</taxon>
        <taxon>Bacillota</taxon>
        <taxon>Bacilli</taxon>
        <taxon>Bacillales</taxon>
        <taxon>Bacillales Family X. Incertae Sedis</taxon>
        <taxon>Hydrogenibacillus</taxon>
    </lineage>
</organism>
<name>A0A179IP10_HYDSH</name>
<evidence type="ECO:0000256" key="2">
    <source>
        <dbReference type="ARBA" id="ARBA00023136"/>
    </source>
</evidence>
<dbReference type="EMBL" id="JXBB01000066">
    <property type="protein sequence ID" value="OAR03204.1"/>
    <property type="molecule type" value="Genomic_DNA"/>
</dbReference>